<accession>A0AC60QZK8</accession>
<name>A0AC60QZK8_IXOPE</name>
<reference evidence="1 2" key="1">
    <citation type="journal article" date="2020" name="Cell">
        <title>Large-Scale Comparative Analyses of Tick Genomes Elucidate Their Genetic Diversity and Vector Capacities.</title>
        <authorList>
            <consortium name="Tick Genome and Microbiome Consortium (TIGMIC)"/>
            <person name="Jia N."/>
            <person name="Wang J."/>
            <person name="Shi W."/>
            <person name="Du L."/>
            <person name="Sun Y."/>
            <person name="Zhan W."/>
            <person name="Jiang J.F."/>
            <person name="Wang Q."/>
            <person name="Zhang B."/>
            <person name="Ji P."/>
            <person name="Bell-Sakyi L."/>
            <person name="Cui X.M."/>
            <person name="Yuan T.T."/>
            <person name="Jiang B.G."/>
            <person name="Yang W.F."/>
            <person name="Lam T.T."/>
            <person name="Chang Q.C."/>
            <person name="Ding S.J."/>
            <person name="Wang X.J."/>
            <person name="Zhu J.G."/>
            <person name="Ruan X.D."/>
            <person name="Zhao L."/>
            <person name="Wei J.T."/>
            <person name="Ye R.Z."/>
            <person name="Que T.C."/>
            <person name="Du C.H."/>
            <person name="Zhou Y.H."/>
            <person name="Cheng J.X."/>
            <person name="Dai P.F."/>
            <person name="Guo W.B."/>
            <person name="Han X.H."/>
            <person name="Huang E.J."/>
            <person name="Li L.F."/>
            <person name="Wei W."/>
            <person name="Gao Y.C."/>
            <person name="Liu J.Z."/>
            <person name="Shao H.Z."/>
            <person name="Wang X."/>
            <person name="Wang C.C."/>
            <person name="Yang T.C."/>
            <person name="Huo Q.B."/>
            <person name="Li W."/>
            <person name="Chen H.Y."/>
            <person name="Chen S.E."/>
            <person name="Zhou L.G."/>
            <person name="Ni X.B."/>
            <person name="Tian J.H."/>
            <person name="Sheng Y."/>
            <person name="Liu T."/>
            <person name="Pan Y.S."/>
            <person name="Xia L.Y."/>
            <person name="Li J."/>
            <person name="Zhao F."/>
            <person name="Cao W.C."/>
        </authorList>
    </citation>
    <scope>NUCLEOTIDE SEQUENCE [LARGE SCALE GENOMIC DNA]</scope>
    <source>
        <strain evidence="1">Iper-2018</strain>
    </source>
</reference>
<dbReference type="Proteomes" id="UP000805193">
    <property type="component" value="Unassembled WGS sequence"/>
</dbReference>
<keyword evidence="2" id="KW-1185">Reference proteome</keyword>
<evidence type="ECO:0000313" key="2">
    <source>
        <dbReference type="Proteomes" id="UP000805193"/>
    </source>
</evidence>
<protein>
    <submittedName>
        <fullName evidence="1">Uncharacterized protein</fullName>
    </submittedName>
</protein>
<proteinExistence type="predicted"/>
<gene>
    <name evidence="1" type="ORF">HPB47_014447</name>
</gene>
<sequence length="539" mass="60922">MELQRLLKSELLDLCEELGVEAGTSMKKMELVKAIQEEGLDNDEIEVMWKRIRNRNEDEAKFKELELEKLRLEVELRKTNGGPEMEVAGSRNLYDMSKLIQPFKVGQDMGLYLVNFERACERARFNRDSWPRRLLGVLPCEAAGVIARLTAEEADDYECVKGCLLKKYRLSAEAFRQKFRSVSKKSEASYAEFAYELRSYLIEWMKVAKSYDDKGKILEVVALEQFYKTLKKILREQGKSLGEGLVQVLTRAKARELSTRLAYDDASPGDLKDSPVRFSEQGSLKETRKGVEREKTPALDREIPDEQLTQTDGVLLAPTSKSFEQLVSVTKKVLIEEQRAVPSPTKLWETCKDGVAQKNVTFPVCEDVLYFDKLIFVIAGLVIVESVASLAGFVCCCLCFFGVLVTLDDLKADLFRRAAETPPLQRSSRPWRSCNERRPGDPQASKRPSKKQADVGKRPGISTFREPIGLQEAQGHASAARRKCWSATFQEARRHGPLLSGAPHPITFPSEEEAAAIMDARRAEPADPSGDKRTRLWDL</sequence>
<organism evidence="1 2">
    <name type="scientific">Ixodes persulcatus</name>
    <name type="common">Taiga tick</name>
    <dbReference type="NCBI Taxonomy" id="34615"/>
    <lineage>
        <taxon>Eukaryota</taxon>
        <taxon>Metazoa</taxon>
        <taxon>Ecdysozoa</taxon>
        <taxon>Arthropoda</taxon>
        <taxon>Chelicerata</taxon>
        <taxon>Arachnida</taxon>
        <taxon>Acari</taxon>
        <taxon>Parasitiformes</taxon>
        <taxon>Ixodida</taxon>
        <taxon>Ixodoidea</taxon>
        <taxon>Ixodidae</taxon>
        <taxon>Ixodinae</taxon>
        <taxon>Ixodes</taxon>
    </lineage>
</organism>
<comment type="caution">
    <text evidence="1">The sequence shown here is derived from an EMBL/GenBank/DDBJ whole genome shotgun (WGS) entry which is preliminary data.</text>
</comment>
<dbReference type="EMBL" id="JABSTQ010002791">
    <property type="protein sequence ID" value="KAG0443861.1"/>
    <property type="molecule type" value="Genomic_DNA"/>
</dbReference>
<evidence type="ECO:0000313" key="1">
    <source>
        <dbReference type="EMBL" id="KAG0443861.1"/>
    </source>
</evidence>